<name>A0A2B7WKQ9_POLH7</name>
<dbReference type="OrthoDB" id="3063476at2759"/>
<feature type="region of interest" description="Disordered" evidence="1">
    <location>
        <begin position="48"/>
        <end position="110"/>
    </location>
</feature>
<organism evidence="2 3">
    <name type="scientific">Polytolypa hystricis (strain UAMH7299)</name>
    <dbReference type="NCBI Taxonomy" id="1447883"/>
    <lineage>
        <taxon>Eukaryota</taxon>
        <taxon>Fungi</taxon>
        <taxon>Dikarya</taxon>
        <taxon>Ascomycota</taxon>
        <taxon>Pezizomycotina</taxon>
        <taxon>Eurotiomycetes</taxon>
        <taxon>Eurotiomycetidae</taxon>
        <taxon>Onygenales</taxon>
        <taxon>Onygenales incertae sedis</taxon>
        <taxon>Polytolypa</taxon>
    </lineage>
</organism>
<dbReference type="Pfam" id="PF12223">
    <property type="entry name" value="DUF3602"/>
    <property type="match status" value="1"/>
</dbReference>
<accession>A0A2B7WKQ9</accession>
<dbReference type="PANTHER" id="PTHR34693">
    <property type="entry name" value="PROTEIN PAR32"/>
    <property type="match status" value="1"/>
</dbReference>
<reference evidence="2 3" key="1">
    <citation type="submission" date="2017-10" db="EMBL/GenBank/DDBJ databases">
        <title>Comparative genomics in systemic dimorphic fungi from Ajellomycetaceae.</title>
        <authorList>
            <person name="Munoz J.F."/>
            <person name="Mcewen J.G."/>
            <person name="Clay O.K."/>
            <person name="Cuomo C.A."/>
        </authorList>
    </citation>
    <scope>NUCLEOTIDE SEQUENCE [LARGE SCALE GENOMIC DNA]</scope>
    <source>
        <strain evidence="2 3">UAMH7299</strain>
    </source>
</reference>
<dbReference type="InterPro" id="IPR022024">
    <property type="entry name" value="DUF3602"/>
</dbReference>
<comment type="caution">
    <text evidence="2">The sequence shown here is derived from an EMBL/GenBank/DDBJ whole genome shotgun (WGS) entry which is preliminary data.</text>
</comment>
<sequence length="110" mass="11447">MSTTQPSPTDSDLITPTIKAEVYTTGRGGLGNMVANNDPELARVRQDVDVPPPVAKGKGEEGKFHLGRGGAANVYAPPVGDGVEKGLGAQESQDTLERTKSAPTSSQRSK</sequence>
<feature type="compositionally biased region" description="Polar residues" evidence="1">
    <location>
        <begin position="101"/>
        <end position="110"/>
    </location>
</feature>
<proteinExistence type="predicted"/>
<dbReference type="PANTHER" id="PTHR34693:SF1">
    <property type="entry name" value="PROTEIN PAR32"/>
    <property type="match status" value="1"/>
</dbReference>
<evidence type="ECO:0000313" key="3">
    <source>
        <dbReference type="Proteomes" id="UP000224634"/>
    </source>
</evidence>
<dbReference type="AlphaFoldDB" id="A0A2B7WKQ9"/>
<gene>
    <name evidence="2" type="ORF">AJ80_09740</name>
</gene>
<dbReference type="EMBL" id="PDNA01000333">
    <property type="protein sequence ID" value="PGG97120.1"/>
    <property type="molecule type" value="Genomic_DNA"/>
</dbReference>
<evidence type="ECO:0000313" key="2">
    <source>
        <dbReference type="EMBL" id="PGG97120.1"/>
    </source>
</evidence>
<dbReference type="InterPro" id="IPR053203">
    <property type="entry name" value="Cisplatin_resist-associated"/>
</dbReference>
<dbReference type="Proteomes" id="UP000224634">
    <property type="component" value="Unassembled WGS sequence"/>
</dbReference>
<protein>
    <submittedName>
        <fullName evidence="2">Uncharacterized protein</fullName>
    </submittedName>
</protein>
<keyword evidence="3" id="KW-1185">Reference proteome</keyword>
<evidence type="ECO:0000256" key="1">
    <source>
        <dbReference type="SAM" id="MobiDB-lite"/>
    </source>
</evidence>